<dbReference type="HOGENOM" id="CLU_1415977_0_0_1"/>
<organism evidence="1 2">
    <name type="scientific">Serendipita vermifera MAFF 305830</name>
    <dbReference type="NCBI Taxonomy" id="933852"/>
    <lineage>
        <taxon>Eukaryota</taxon>
        <taxon>Fungi</taxon>
        <taxon>Dikarya</taxon>
        <taxon>Basidiomycota</taxon>
        <taxon>Agaricomycotina</taxon>
        <taxon>Agaricomycetes</taxon>
        <taxon>Sebacinales</taxon>
        <taxon>Serendipitaceae</taxon>
        <taxon>Serendipita</taxon>
    </lineage>
</organism>
<dbReference type="AlphaFoldDB" id="A0A0C3BJ74"/>
<gene>
    <name evidence="1" type="ORF">M408DRAFT_6460</name>
</gene>
<keyword evidence="2" id="KW-1185">Reference proteome</keyword>
<accession>A0A0C3BJ74</accession>
<dbReference type="Proteomes" id="UP000054097">
    <property type="component" value="Unassembled WGS sequence"/>
</dbReference>
<dbReference type="EMBL" id="KN824280">
    <property type="protein sequence ID" value="KIM32114.1"/>
    <property type="molecule type" value="Genomic_DNA"/>
</dbReference>
<reference evidence="2" key="2">
    <citation type="submission" date="2015-01" db="EMBL/GenBank/DDBJ databases">
        <title>Evolutionary Origins and Diversification of the Mycorrhizal Mutualists.</title>
        <authorList>
            <consortium name="DOE Joint Genome Institute"/>
            <consortium name="Mycorrhizal Genomics Consortium"/>
            <person name="Kohler A."/>
            <person name="Kuo A."/>
            <person name="Nagy L.G."/>
            <person name="Floudas D."/>
            <person name="Copeland A."/>
            <person name="Barry K.W."/>
            <person name="Cichocki N."/>
            <person name="Veneault-Fourrey C."/>
            <person name="LaButti K."/>
            <person name="Lindquist E.A."/>
            <person name="Lipzen A."/>
            <person name="Lundell T."/>
            <person name="Morin E."/>
            <person name="Murat C."/>
            <person name="Riley R."/>
            <person name="Ohm R."/>
            <person name="Sun H."/>
            <person name="Tunlid A."/>
            <person name="Henrissat B."/>
            <person name="Grigoriev I.V."/>
            <person name="Hibbett D.S."/>
            <person name="Martin F."/>
        </authorList>
    </citation>
    <scope>NUCLEOTIDE SEQUENCE [LARGE SCALE GENOMIC DNA]</scope>
    <source>
        <strain evidence="2">MAFF 305830</strain>
    </source>
</reference>
<name>A0A0C3BJ74_SERVB</name>
<proteinExistence type="predicted"/>
<reference evidence="1 2" key="1">
    <citation type="submission" date="2014-04" db="EMBL/GenBank/DDBJ databases">
        <authorList>
            <consortium name="DOE Joint Genome Institute"/>
            <person name="Kuo A."/>
            <person name="Zuccaro A."/>
            <person name="Kohler A."/>
            <person name="Nagy L.G."/>
            <person name="Floudas D."/>
            <person name="Copeland A."/>
            <person name="Barry K.W."/>
            <person name="Cichocki N."/>
            <person name="Veneault-Fourrey C."/>
            <person name="LaButti K."/>
            <person name="Lindquist E.A."/>
            <person name="Lipzen A."/>
            <person name="Lundell T."/>
            <person name="Morin E."/>
            <person name="Murat C."/>
            <person name="Sun H."/>
            <person name="Tunlid A."/>
            <person name="Henrissat B."/>
            <person name="Grigoriev I.V."/>
            <person name="Hibbett D.S."/>
            <person name="Martin F."/>
            <person name="Nordberg H.P."/>
            <person name="Cantor M.N."/>
            <person name="Hua S.X."/>
        </authorList>
    </citation>
    <scope>NUCLEOTIDE SEQUENCE [LARGE SCALE GENOMIC DNA]</scope>
    <source>
        <strain evidence="1 2">MAFF 305830</strain>
    </source>
</reference>
<evidence type="ECO:0000313" key="1">
    <source>
        <dbReference type="EMBL" id="KIM32114.1"/>
    </source>
</evidence>
<evidence type="ECO:0000313" key="2">
    <source>
        <dbReference type="Proteomes" id="UP000054097"/>
    </source>
</evidence>
<sequence length="192" mass="22109">MSLVPVNYFEHSWLLVISARHFMCFIGHDESIDGDHVGFSPKLGSLNLLATPDFDYCLDSRRARSVGTQIRFRGAVKAQDVNIKDLRYRATLYSGVTIFRGLSYSSLGVPELIAAHLWLSCFGYSIFVWKYWYDEAVSHLFQVSISRTAWQKKKERERNATNDGKRGEGELRWDHWDSLIIRGNSRESDPNV</sequence>
<protein>
    <submittedName>
        <fullName evidence="1">Uncharacterized protein</fullName>
    </submittedName>
</protein>